<organism evidence="1">
    <name type="scientific">Anguilla anguilla</name>
    <name type="common">European freshwater eel</name>
    <name type="synonym">Muraena anguilla</name>
    <dbReference type="NCBI Taxonomy" id="7936"/>
    <lineage>
        <taxon>Eukaryota</taxon>
        <taxon>Metazoa</taxon>
        <taxon>Chordata</taxon>
        <taxon>Craniata</taxon>
        <taxon>Vertebrata</taxon>
        <taxon>Euteleostomi</taxon>
        <taxon>Actinopterygii</taxon>
        <taxon>Neopterygii</taxon>
        <taxon>Teleostei</taxon>
        <taxon>Anguilliformes</taxon>
        <taxon>Anguillidae</taxon>
        <taxon>Anguilla</taxon>
    </lineage>
</organism>
<accession>A0A0E9SP50</accession>
<dbReference type="EMBL" id="GBXM01066137">
    <property type="protein sequence ID" value="JAH42440.1"/>
    <property type="molecule type" value="Transcribed_RNA"/>
</dbReference>
<evidence type="ECO:0000313" key="1">
    <source>
        <dbReference type="EMBL" id="JAH42440.1"/>
    </source>
</evidence>
<sequence length="32" mass="3657">MLQGVLMLWSIYVSRKEPLVIDCIGLLIILII</sequence>
<dbReference type="AlphaFoldDB" id="A0A0E9SP50"/>
<proteinExistence type="predicted"/>
<protein>
    <submittedName>
        <fullName evidence="1">Uncharacterized protein</fullName>
    </submittedName>
</protein>
<name>A0A0E9SP50_ANGAN</name>
<reference evidence="1" key="1">
    <citation type="submission" date="2014-11" db="EMBL/GenBank/DDBJ databases">
        <authorList>
            <person name="Amaro Gonzalez C."/>
        </authorList>
    </citation>
    <scope>NUCLEOTIDE SEQUENCE</scope>
</reference>
<reference evidence="1" key="2">
    <citation type="journal article" date="2015" name="Fish Shellfish Immunol.">
        <title>Early steps in the European eel (Anguilla anguilla)-Vibrio vulnificus interaction in the gills: Role of the RtxA13 toxin.</title>
        <authorList>
            <person name="Callol A."/>
            <person name="Pajuelo D."/>
            <person name="Ebbesson L."/>
            <person name="Teles M."/>
            <person name="MacKenzie S."/>
            <person name="Amaro C."/>
        </authorList>
    </citation>
    <scope>NUCLEOTIDE SEQUENCE</scope>
</reference>